<dbReference type="KEGG" id="csl:COCSUDRAFT_48220"/>
<comment type="caution">
    <text evidence="5">The sequence shown here is derived from an EMBL/GenBank/DDBJ whole genome shotgun (WGS) entry which is preliminary data.</text>
</comment>
<keyword evidence="6" id="KW-1185">Reference proteome</keyword>
<feature type="domain" description="Trafficking protein particle complex subunit 13 N-terminal" evidence="2">
    <location>
        <begin position="2"/>
        <end position="171"/>
    </location>
</feature>
<comment type="similarity">
    <text evidence="1">Belongs to the TRAPPC13 family.</text>
</comment>
<dbReference type="GO" id="GO:1990072">
    <property type="term" value="C:TRAPPIII protein complex"/>
    <property type="evidence" value="ECO:0007669"/>
    <property type="project" value="TreeGrafter"/>
</dbReference>
<proteinExistence type="inferred from homology"/>
<gene>
    <name evidence="5" type="ORF">COCSUDRAFT_48220</name>
</gene>
<organism evidence="5 6">
    <name type="scientific">Coccomyxa subellipsoidea (strain C-169)</name>
    <name type="common">Green microalga</name>
    <dbReference type="NCBI Taxonomy" id="574566"/>
    <lineage>
        <taxon>Eukaryota</taxon>
        <taxon>Viridiplantae</taxon>
        <taxon>Chlorophyta</taxon>
        <taxon>core chlorophytes</taxon>
        <taxon>Trebouxiophyceae</taxon>
        <taxon>Trebouxiophyceae incertae sedis</taxon>
        <taxon>Coccomyxaceae</taxon>
        <taxon>Coccomyxa</taxon>
        <taxon>Coccomyxa subellipsoidea</taxon>
    </lineage>
</organism>
<evidence type="ECO:0000256" key="1">
    <source>
        <dbReference type="ARBA" id="ARBA00010785"/>
    </source>
</evidence>
<protein>
    <submittedName>
        <fullName evidence="5">DUF974-domain-containing protein</fullName>
    </submittedName>
</protein>
<dbReference type="Pfam" id="PF23643">
    <property type="entry name" value="TRAPPC13_C"/>
    <property type="match status" value="1"/>
</dbReference>
<dbReference type="InterPro" id="IPR055428">
    <property type="entry name" value="TRAPPC13_C"/>
</dbReference>
<feature type="domain" description="Trafficking protein particle complex subunit 13 middle" evidence="4">
    <location>
        <begin position="175"/>
        <end position="300"/>
    </location>
</feature>
<dbReference type="InterPro" id="IPR055427">
    <property type="entry name" value="TRAPPC13_N"/>
</dbReference>
<dbReference type="eggNOG" id="KOG2625">
    <property type="taxonomic scope" value="Eukaryota"/>
</dbReference>
<dbReference type="PANTHER" id="PTHR13134:SF3">
    <property type="entry name" value="TRAFFICKING PROTEIN PARTICLE COMPLEX SUBUNIT 13"/>
    <property type="match status" value="1"/>
</dbReference>
<evidence type="ECO:0000259" key="2">
    <source>
        <dbReference type="Pfam" id="PF06159"/>
    </source>
</evidence>
<sequence>MHALAFRVMRLCRPDIPAEFPKGLGLRQDFLPDDLALESNSGEEDLTGPFAHRANIENPIDALGIDGVLELPQNFGTIHLGEAFSSYISVGNYSNATVEEVVIKAELQSARQKMTLYETATPLPKLDPGERHDFLIKHDIKEISAYTLICSTSYIDKGETAYQPQYFKFVAQNPLSVRTKIRSLTRQTFLEACVENLTSRPLVLAYIRLDAAPSVVAVPASSAWSDGEPSKDAESSSLGSYADSLQIVDAGGSSNFLYALHSSKASPAEAGSALTGALGKMEIRWRGNLGKLGRLQTQQIMANAVNSKDVELLLTSLPQAVHLEIPFAAKVTVRSNVDRTLENLALRVPEQPAEGGLVVEDLSSTVVSRLDAYGSSSVVCTLLPMKEGLQKLQAVELISQQDGRILDVMDIDCFVNR</sequence>
<reference evidence="5 6" key="1">
    <citation type="journal article" date="2012" name="Genome Biol.">
        <title>The genome of the polar eukaryotic microalga coccomyxa subellipsoidea reveals traits of cold adaptation.</title>
        <authorList>
            <person name="Blanc G."/>
            <person name="Agarkova I."/>
            <person name="Grimwood J."/>
            <person name="Kuo A."/>
            <person name="Brueggeman A."/>
            <person name="Dunigan D."/>
            <person name="Gurnon J."/>
            <person name="Ladunga I."/>
            <person name="Lindquist E."/>
            <person name="Lucas S."/>
            <person name="Pangilinan J."/>
            <person name="Proschold T."/>
            <person name="Salamov A."/>
            <person name="Schmutz J."/>
            <person name="Weeks D."/>
            <person name="Yamada T."/>
            <person name="Claverie J.M."/>
            <person name="Grigoriev I."/>
            <person name="Van Etten J."/>
            <person name="Lomsadze A."/>
            <person name="Borodovsky M."/>
        </authorList>
    </citation>
    <scope>NUCLEOTIDE SEQUENCE [LARGE SCALE GENOMIC DNA]</scope>
    <source>
        <strain evidence="5 6">C-169</strain>
    </source>
</reference>
<feature type="domain" description="Trafficking protein particle complex subunit 13 C-terminal" evidence="3">
    <location>
        <begin position="318"/>
        <end position="408"/>
    </location>
</feature>
<dbReference type="OrthoDB" id="508793at2759"/>
<dbReference type="RefSeq" id="XP_005646244.1">
    <property type="nucleotide sequence ID" value="XM_005646187.1"/>
</dbReference>
<dbReference type="STRING" id="574566.I0YTI1"/>
<dbReference type="GeneID" id="17039684"/>
<dbReference type="Pfam" id="PF23647">
    <property type="entry name" value="TRAPPC13_M"/>
    <property type="match status" value="1"/>
</dbReference>
<dbReference type="InterPro" id="IPR055429">
    <property type="entry name" value="TRAPPC13_M"/>
</dbReference>
<dbReference type="EMBL" id="AGSI01000012">
    <property type="protein sequence ID" value="EIE21700.1"/>
    <property type="molecule type" value="Genomic_DNA"/>
</dbReference>
<dbReference type="AlphaFoldDB" id="I0YTI1"/>
<evidence type="ECO:0000259" key="4">
    <source>
        <dbReference type="Pfam" id="PF23647"/>
    </source>
</evidence>
<evidence type="ECO:0000259" key="3">
    <source>
        <dbReference type="Pfam" id="PF23643"/>
    </source>
</evidence>
<dbReference type="Pfam" id="PF06159">
    <property type="entry name" value="TRAPPC13_N"/>
    <property type="match status" value="1"/>
</dbReference>
<name>I0YTI1_COCSC</name>
<evidence type="ECO:0000313" key="5">
    <source>
        <dbReference type="EMBL" id="EIE21700.1"/>
    </source>
</evidence>
<accession>I0YTI1</accession>
<dbReference type="PANTHER" id="PTHR13134">
    <property type="entry name" value="TRAFFICKING PROTEIN PARTICLE COMPLEX SUBUNIT 13"/>
    <property type="match status" value="1"/>
</dbReference>
<evidence type="ECO:0000313" key="6">
    <source>
        <dbReference type="Proteomes" id="UP000007264"/>
    </source>
</evidence>
<dbReference type="InterPro" id="IPR010378">
    <property type="entry name" value="TRAPPC13"/>
</dbReference>
<dbReference type="Proteomes" id="UP000007264">
    <property type="component" value="Unassembled WGS sequence"/>
</dbReference>